<keyword evidence="3" id="KW-1185">Reference proteome</keyword>
<feature type="compositionally biased region" description="Basic and acidic residues" evidence="1">
    <location>
        <begin position="9"/>
        <end position="25"/>
    </location>
</feature>
<dbReference type="PROSITE" id="PS50011">
    <property type="entry name" value="PROTEIN_KINASE_DOM"/>
    <property type="match status" value="1"/>
</dbReference>
<dbReference type="SMART" id="SM00220">
    <property type="entry name" value="S_TKc"/>
    <property type="match status" value="1"/>
</dbReference>
<dbReference type="InterPro" id="IPR050235">
    <property type="entry name" value="CK1_Ser-Thr_kinase"/>
</dbReference>
<feature type="compositionally biased region" description="Basic and acidic residues" evidence="1">
    <location>
        <begin position="425"/>
        <end position="442"/>
    </location>
</feature>
<proteinExistence type="predicted"/>
<dbReference type="InterPro" id="IPR011009">
    <property type="entry name" value="Kinase-like_dom_sf"/>
</dbReference>
<reference evidence="4" key="2">
    <citation type="submission" date="2020-10" db="UniProtKB">
        <authorList>
            <consortium name="WormBaseParasite"/>
        </authorList>
    </citation>
    <scope>IDENTIFICATION</scope>
</reference>
<evidence type="ECO:0000256" key="1">
    <source>
        <dbReference type="SAM" id="MobiDB-lite"/>
    </source>
</evidence>
<accession>A0A7E4ZVY8</accession>
<dbReference type="SUPFAM" id="SSF56112">
    <property type="entry name" value="Protein kinase-like (PK-like)"/>
    <property type="match status" value="1"/>
</dbReference>
<dbReference type="AlphaFoldDB" id="A0A7E4ZVY8"/>
<name>A0A7E4ZVY8_PANRE</name>
<evidence type="ECO:0000313" key="4">
    <source>
        <dbReference type="WBParaSite" id="Pan_g20872.t1"/>
    </source>
</evidence>
<feature type="compositionally biased region" description="Low complexity" evidence="1">
    <location>
        <begin position="411"/>
        <end position="424"/>
    </location>
</feature>
<dbReference type="GO" id="GO:0005524">
    <property type="term" value="F:ATP binding"/>
    <property type="evidence" value="ECO:0007669"/>
    <property type="project" value="InterPro"/>
</dbReference>
<protein>
    <submittedName>
        <fullName evidence="4">Protein kinase domain-containing protein</fullName>
    </submittedName>
</protein>
<sequence length="451" mass="50386">MATESTDNSLDKKGKKDGADRELRSVARRTHAQANRTKARVARELSCVPQNARTTRRAGEDVPMEMNETNEKEEARRLANHLRDIAPFHERWQIVQTINEGTYGVVFAVRDVKTGTMGVIKIAKASSNDSVVNVTANWESFILEKIFKANADASICRLLDHGMLQSFEGIGLEFMVLEFVELKMHQHLSEYSGKARQLRVCQLSIMTLKGIYDLHKEGLLHRDLKPDNMGLLSRDQPIVVIYDLGMARMYTDGEGKARPYRSSVSFRGTVEWASGNALKCREQSRYDDLIAWLYCMVELFDGDPESPQIFPWSSRGRNSKECQYFKSMFCPSKVLLRKCPSAYYAINTYLMTAPRHTTPDYSFLADRCKDAMEEVEPGSTADMSTITKALPPLQNPKSAAGTNDSKDKNNDPNSPAGTVTAEAGTTKENKAAAATAREKEVSIDAATPTKT</sequence>
<dbReference type="Pfam" id="PF00069">
    <property type="entry name" value="Pkinase"/>
    <property type="match status" value="1"/>
</dbReference>
<dbReference type="PANTHER" id="PTHR11909">
    <property type="entry name" value="CASEIN KINASE-RELATED"/>
    <property type="match status" value="1"/>
</dbReference>
<evidence type="ECO:0000313" key="3">
    <source>
        <dbReference type="Proteomes" id="UP000492821"/>
    </source>
</evidence>
<feature type="region of interest" description="Disordered" evidence="1">
    <location>
        <begin position="389"/>
        <end position="451"/>
    </location>
</feature>
<evidence type="ECO:0000259" key="2">
    <source>
        <dbReference type="PROSITE" id="PS50011"/>
    </source>
</evidence>
<organism evidence="3 4">
    <name type="scientific">Panagrellus redivivus</name>
    <name type="common">Microworm</name>
    <dbReference type="NCBI Taxonomy" id="6233"/>
    <lineage>
        <taxon>Eukaryota</taxon>
        <taxon>Metazoa</taxon>
        <taxon>Ecdysozoa</taxon>
        <taxon>Nematoda</taxon>
        <taxon>Chromadorea</taxon>
        <taxon>Rhabditida</taxon>
        <taxon>Tylenchina</taxon>
        <taxon>Panagrolaimomorpha</taxon>
        <taxon>Panagrolaimoidea</taxon>
        <taxon>Panagrolaimidae</taxon>
        <taxon>Panagrellus</taxon>
    </lineage>
</organism>
<dbReference type="InterPro" id="IPR000719">
    <property type="entry name" value="Prot_kinase_dom"/>
</dbReference>
<feature type="region of interest" description="Disordered" evidence="1">
    <location>
        <begin position="1"/>
        <end position="62"/>
    </location>
</feature>
<dbReference type="WBParaSite" id="Pan_g20872.t1">
    <property type="protein sequence ID" value="Pan_g20872.t1"/>
    <property type="gene ID" value="Pan_g20872"/>
</dbReference>
<reference evidence="3" key="1">
    <citation type="journal article" date="2013" name="Genetics">
        <title>The draft genome and transcriptome of Panagrellus redivivus are shaped by the harsh demands of a free-living lifestyle.</title>
        <authorList>
            <person name="Srinivasan J."/>
            <person name="Dillman A.R."/>
            <person name="Macchietto M.G."/>
            <person name="Heikkinen L."/>
            <person name="Lakso M."/>
            <person name="Fracchia K.M."/>
            <person name="Antoshechkin I."/>
            <person name="Mortazavi A."/>
            <person name="Wong G."/>
            <person name="Sternberg P.W."/>
        </authorList>
    </citation>
    <scope>NUCLEOTIDE SEQUENCE [LARGE SCALE GENOMIC DNA]</scope>
    <source>
        <strain evidence="3">MT8872</strain>
    </source>
</reference>
<dbReference type="GO" id="GO:0004672">
    <property type="term" value="F:protein kinase activity"/>
    <property type="evidence" value="ECO:0007669"/>
    <property type="project" value="InterPro"/>
</dbReference>
<dbReference type="Proteomes" id="UP000492821">
    <property type="component" value="Unassembled WGS sequence"/>
</dbReference>
<feature type="domain" description="Protein kinase" evidence="2">
    <location>
        <begin position="92"/>
        <end position="398"/>
    </location>
</feature>
<dbReference type="Gene3D" id="1.10.510.10">
    <property type="entry name" value="Transferase(Phosphotransferase) domain 1"/>
    <property type="match status" value="1"/>
</dbReference>